<sequence>MASQLHTDLQVLTSEAHAGRKAGASEGPNVSAQYIYDRFEKLGYQPKYQPFEFKTGFFSTATGHNVIAKLPCSSTQCDFNIVVTAHYDHLGGQGTSFYAGANDNASGTSTLLFLAKSLQKVKRRHSVTFVATDAEEKGLYGAKHYVSKLGVNTPATLNINLDMLAPNKRNRLYVLHSKKTELAVEVLKKQPSEPLRVKIVNSRYKMQRLMDNPRIDWHKASDHYAFAKENIPYLYFGIGEDKNHHTKRDTLESLDFSRFQLVVKFINNFMVELLNVPLEATN</sequence>
<reference evidence="2" key="2">
    <citation type="submission" date="2015-03" db="EMBL/GenBank/DDBJ databases">
        <title>Genome sequence of Pseudoalteromonas citrea.</title>
        <authorList>
            <person name="Xie B.-B."/>
            <person name="Rong J.-C."/>
            <person name="Qin Q.-L."/>
            <person name="Zhang Y.-Z."/>
        </authorList>
    </citation>
    <scope>NUCLEOTIDE SEQUENCE</scope>
    <source>
        <strain evidence="2">DSM 8771</strain>
    </source>
</reference>
<evidence type="ECO:0000313" key="2">
    <source>
        <dbReference type="EMBL" id="KAF7774978.1"/>
    </source>
</evidence>
<evidence type="ECO:0000259" key="1">
    <source>
        <dbReference type="Pfam" id="PF04389"/>
    </source>
</evidence>
<dbReference type="SUPFAM" id="SSF53187">
    <property type="entry name" value="Zn-dependent exopeptidases"/>
    <property type="match status" value="1"/>
</dbReference>
<keyword evidence="2" id="KW-0031">Aminopeptidase</keyword>
<name>A0AAD4AM00_9GAMM</name>
<dbReference type="Pfam" id="PF04389">
    <property type="entry name" value="Peptidase_M28"/>
    <property type="match status" value="1"/>
</dbReference>
<gene>
    <name evidence="2" type="ORF">PCIT_a1053</name>
</gene>
<keyword evidence="2" id="KW-0645">Protease</keyword>
<dbReference type="InterPro" id="IPR045175">
    <property type="entry name" value="M28_fam"/>
</dbReference>
<dbReference type="GO" id="GO:0008235">
    <property type="term" value="F:metalloexopeptidase activity"/>
    <property type="evidence" value="ECO:0007669"/>
    <property type="project" value="InterPro"/>
</dbReference>
<feature type="domain" description="Peptidase M28" evidence="1">
    <location>
        <begin position="65"/>
        <end position="266"/>
    </location>
</feature>
<dbReference type="InterPro" id="IPR007484">
    <property type="entry name" value="Peptidase_M28"/>
</dbReference>
<dbReference type="Proteomes" id="UP000016487">
    <property type="component" value="Unassembled WGS sequence"/>
</dbReference>
<organism evidence="2 3">
    <name type="scientific">Pseudoalteromonas citrea</name>
    <dbReference type="NCBI Taxonomy" id="43655"/>
    <lineage>
        <taxon>Bacteria</taxon>
        <taxon>Pseudomonadati</taxon>
        <taxon>Pseudomonadota</taxon>
        <taxon>Gammaproteobacteria</taxon>
        <taxon>Alteromonadales</taxon>
        <taxon>Pseudoalteromonadaceae</taxon>
        <taxon>Pseudoalteromonas</taxon>
    </lineage>
</organism>
<accession>A0AAD4AM00</accession>
<dbReference type="GO" id="GO:0006508">
    <property type="term" value="P:proteolysis"/>
    <property type="evidence" value="ECO:0007669"/>
    <property type="project" value="InterPro"/>
</dbReference>
<proteinExistence type="predicted"/>
<reference evidence="2" key="1">
    <citation type="journal article" date="2012" name="J. Bacteriol.">
        <title>Genome sequences of type strains of seven species of the marine bacterium Pseudoalteromonas.</title>
        <authorList>
            <person name="Xie B.B."/>
            <person name="Shu Y.L."/>
            <person name="Qin Q.L."/>
            <person name="Rong J.C."/>
            <person name="Zhang X.Y."/>
            <person name="Chen X.L."/>
            <person name="Shi M."/>
            <person name="He H.L."/>
            <person name="Zhou B.C."/>
            <person name="Zhang Y.Z."/>
        </authorList>
    </citation>
    <scope>NUCLEOTIDE SEQUENCE</scope>
    <source>
        <strain evidence="2">DSM 8771</strain>
    </source>
</reference>
<evidence type="ECO:0000313" key="3">
    <source>
        <dbReference type="Proteomes" id="UP000016487"/>
    </source>
</evidence>
<dbReference type="PANTHER" id="PTHR12147">
    <property type="entry name" value="METALLOPEPTIDASE M28 FAMILY MEMBER"/>
    <property type="match status" value="1"/>
</dbReference>
<dbReference type="AlphaFoldDB" id="A0AAD4AM00"/>
<dbReference type="Gene3D" id="3.40.630.10">
    <property type="entry name" value="Zn peptidases"/>
    <property type="match status" value="1"/>
</dbReference>
<dbReference type="PANTHER" id="PTHR12147:SF26">
    <property type="entry name" value="PEPTIDASE M28 DOMAIN-CONTAINING PROTEIN"/>
    <property type="match status" value="1"/>
</dbReference>
<protein>
    <submittedName>
        <fullName evidence="2">Aminopeptidase</fullName>
    </submittedName>
</protein>
<dbReference type="EMBL" id="AHBZ03000012">
    <property type="protein sequence ID" value="KAF7774978.1"/>
    <property type="molecule type" value="Genomic_DNA"/>
</dbReference>
<dbReference type="RefSeq" id="WP_010367176.1">
    <property type="nucleotide sequence ID" value="NZ_AHBZ03000012.1"/>
</dbReference>
<keyword evidence="2" id="KW-0378">Hydrolase</keyword>
<comment type="caution">
    <text evidence="2">The sequence shown here is derived from an EMBL/GenBank/DDBJ whole genome shotgun (WGS) entry which is preliminary data.</text>
</comment>
<dbReference type="GO" id="GO:0004177">
    <property type="term" value="F:aminopeptidase activity"/>
    <property type="evidence" value="ECO:0007669"/>
    <property type="project" value="UniProtKB-KW"/>
</dbReference>